<organism evidence="5 6">
    <name type="scientific">Prymnesium parvum</name>
    <name type="common">Toxic golden alga</name>
    <dbReference type="NCBI Taxonomy" id="97485"/>
    <lineage>
        <taxon>Eukaryota</taxon>
        <taxon>Haptista</taxon>
        <taxon>Haptophyta</taxon>
        <taxon>Prymnesiophyceae</taxon>
        <taxon>Prymnesiales</taxon>
        <taxon>Prymnesiaceae</taxon>
        <taxon>Prymnesium</taxon>
    </lineage>
</organism>
<dbReference type="InterPro" id="IPR000591">
    <property type="entry name" value="DEP_dom"/>
</dbReference>
<feature type="domain" description="DEP" evidence="3">
    <location>
        <begin position="599"/>
        <end position="654"/>
    </location>
</feature>
<feature type="transmembrane region" description="Helical" evidence="2">
    <location>
        <begin position="49"/>
        <end position="66"/>
    </location>
</feature>
<dbReference type="PROSITE" id="PS50195">
    <property type="entry name" value="PX"/>
    <property type="match status" value="1"/>
</dbReference>
<gene>
    <name evidence="5" type="ORF">AB1Y20_010185</name>
</gene>
<dbReference type="GO" id="GO:0035091">
    <property type="term" value="F:phosphatidylinositol binding"/>
    <property type="evidence" value="ECO:0007669"/>
    <property type="project" value="InterPro"/>
</dbReference>
<reference evidence="5 6" key="1">
    <citation type="journal article" date="2024" name="Science">
        <title>Giant polyketide synthase enzymes in the biosynthesis of giant marine polyether toxins.</title>
        <authorList>
            <person name="Fallon T.R."/>
            <person name="Shende V.V."/>
            <person name="Wierzbicki I.H."/>
            <person name="Pendleton A.L."/>
            <person name="Watervoot N.F."/>
            <person name="Auber R.P."/>
            <person name="Gonzalez D.J."/>
            <person name="Wisecaver J.H."/>
            <person name="Moore B.S."/>
        </authorList>
    </citation>
    <scope>NUCLEOTIDE SEQUENCE [LARGE SCALE GENOMIC DNA]</scope>
    <source>
        <strain evidence="5 6">12B1</strain>
    </source>
</reference>
<comment type="caution">
    <text evidence="5">The sequence shown here is derived from an EMBL/GenBank/DDBJ whole genome shotgun (WGS) entry which is preliminary data.</text>
</comment>
<dbReference type="PROSITE" id="PS50186">
    <property type="entry name" value="DEP"/>
    <property type="match status" value="1"/>
</dbReference>
<feature type="transmembrane region" description="Helical" evidence="2">
    <location>
        <begin position="78"/>
        <end position="99"/>
    </location>
</feature>
<keyword evidence="2" id="KW-0812">Transmembrane</keyword>
<evidence type="ECO:0000259" key="3">
    <source>
        <dbReference type="PROSITE" id="PS50186"/>
    </source>
</evidence>
<evidence type="ECO:0000313" key="6">
    <source>
        <dbReference type="Proteomes" id="UP001515480"/>
    </source>
</evidence>
<feature type="compositionally biased region" description="Low complexity" evidence="1">
    <location>
        <begin position="285"/>
        <end position="320"/>
    </location>
</feature>
<evidence type="ECO:0000313" key="5">
    <source>
        <dbReference type="EMBL" id="KAL1528862.1"/>
    </source>
</evidence>
<dbReference type="AlphaFoldDB" id="A0AB34K629"/>
<keyword evidence="6" id="KW-1185">Reference proteome</keyword>
<name>A0AB34K629_PRYPA</name>
<dbReference type="EMBL" id="JBGBPQ010000002">
    <property type="protein sequence ID" value="KAL1528862.1"/>
    <property type="molecule type" value="Genomic_DNA"/>
</dbReference>
<dbReference type="Gene3D" id="3.30.1520.10">
    <property type="entry name" value="Phox-like domain"/>
    <property type="match status" value="1"/>
</dbReference>
<evidence type="ECO:0000256" key="2">
    <source>
        <dbReference type="SAM" id="Phobius"/>
    </source>
</evidence>
<dbReference type="InterPro" id="IPR001683">
    <property type="entry name" value="PX_dom"/>
</dbReference>
<evidence type="ECO:0008006" key="7">
    <source>
        <dbReference type="Google" id="ProtNLM"/>
    </source>
</evidence>
<feature type="region of interest" description="Disordered" evidence="1">
    <location>
        <begin position="238"/>
        <end position="320"/>
    </location>
</feature>
<protein>
    <recommendedName>
        <fullName evidence="7">PX domain-containing protein</fullName>
    </recommendedName>
</protein>
<dbReference type="SUPFAM" id="SSF64268">
    <property type="entry name" value="PX domain"/>
    <property type="match status" value="1"/>
</dbReference>
<dbReference type="Pfam" id="PF00787">
    <property type="entry name" value="PX"/>
    <property type="match status" value="1"/>
</dbReference>
<dbReference type="Gene3D" id="1.10.10.10">
    <property type="entry name" value="Winged helix-like DNA-binding domain superfamily/Winged helix DNA-binding domain"/>
    <property type="match status" value="1"/>
</dbReference>
<sequence>MLGSALPTTVPAAPVSSLAMWPPSVSFPASLFSPASCLAATLVLPLPSAAMLVLALLASSLALVRPEAAPPREPVHGGLWSLALCSALLLAVSCAAWLATGVLLSPRAPHAWLLAPAVDACAAAACAGAIYQIRHSARGALLQRPIGAYAAAQAAAEVAVLCLASPPPHPTPSRVLAVARAALSATLALAACCLFSRRGKRGGEAAAVEDTLLHHQRSAPLGTWEAFFLSGRPQHAPANNTASLDGSVAGGDTASQSTITFDERGFRQSENSRTTDGGVPYSLGASQAPRPSQQSSFAPSARMGGASSTSPHSSSDSSTVSHLVGANALLLTSSPPLQPLPSLRTPRPLSLRFTADSAPSIAVEILGHEEKLDNPARPDISKTYTEYVIRTTLTPTCFERGEEVFYQMPEDESWHPAVILEVGTEDGERSYILMLPHLGGAASATRAATIASLKPRSPPQALISRHRFTDFERLLAQLARRTQQREAAASAAPFSPAKLLRGASSHGASVRLPSLPSKNSKRSALGLEARRSALQAWLESIVAEPAFWSPELCAFLGINAAGVPSPTSRDGWLTQDILWIFERMQRKDSGLRVDPSSGTFRGSQLVDWLLAQALATSRQEAATMAEDMRVRGLLESAQGPAAFVDGKLKYRFVDSSRLSALDRTPSNPF</sequence>
<keyword evidence="2" id="KW-0472">Membrane</keyword>
<dbReference type="CDD" id="cd04371">
    <property type="entry name" value="DEP"/>
    <property type="match status" value="1"/>
</dbReference>
<dbReference type="InterPro" id="IPR036388">
    <property type="entry name" value="WH-like_DNA-bd_sf"/>
</dbReference>
<dbReference type="Proteomes" id="UP001515480">
    <property type="component" value="Unassembled WGS sequence"/>
</dbReference>
<proteinExistence type="predicted"/>
<dbReference type="GO" id="GO:0035556">
    <property type="term" value="P:intracellular signal transduction"/>
    <property type="evidence" value="ECO:0007669"/>
    <property type="project" value="InterPro"/>
</dbReference>
<feature type="domain" description="PX" evidence="4">
    <location>
        <begin position="365"/>
        <end position="563"/>
    </location>
</feature>
<dbReference type="InterPro" id="IPR036871">
    <property type="entry name" value="PX_dom_sf"/>
</dbReference>
<dbReference type="CDD" id="cd06093">
    <property type="entry name" value="PX_domain"/>
    <property type="match status" value="1"/>
</dbReference>
<keyword evidence="2" id="KW-1133">Transmembrane helix</keyword>
<accession>A0AB34K629</accession>
<dbReference type="InterPro" id="IPR036390">
    <property type="entry name" value="WH_DNA-bd_sf"/>
</dbReference>
<dbReference type="SUPFAM" id="SSF46785">
    <property type="entry name" value="Winged helix' DNA-binding domain"/>
    <property type="match status" value="1"/>
</dbReference>
<evidence type="ECO:0000256" key="1">
    <source>
        <dbReference type="SAM" id="MobiDB-lite"/>
    </source>
</evidence>
<evidence type="ECO:0000259" key="4">
    <source>
        <dbReference type="PROSITE" id="PS50195"/>
    </source>
</evidence>